<dbReference type="OrthoDB" id="3256413at2759"/>
<organism evidence="1 2">
    <name type="scientific">Rhizopogon vesiculosus</name>
    <dbReference type="NCBI Taxonomy" id="180088"/>
    <lineage>
        <taxon>Eukaryota</taxon>
        <taxon>Fungi</taxon>
        <taxon>Dikarya</taxon>
        <taxon>Basidiomycota</taxon>
        <taxon>Agaricomycotina</taxon>
        <taxon>Agaricomycetes</taxon>
        <taxon>Agaricomycetidae</taxon>
        <taxon>Boletales</taxon>
        <taxon>Suillineae</taxon>
        <taxon>Rhizopogonaceae</taxon>
        <taxon>Rhizopogon</taxon>
    </lineage>
</organism>
<proteinExistence type="predicted"/>
<accession>A0A1J8QFE4</accession>
<sequence length="350" mass="39926">MCRRWSYKIDSVIVNYSYSPMQDLLVLLTKAPPGENHEYDISFRSLSEDKFHPDAASAVVKIPDTQENLELLNPRYTEAMIFGDYYGLFCKRVHSNGAEVDVLQVWNWKVKDWYRPIAKFSLPSLPSTSAFRYILFTGNHDHDYSPFNTPLCSSWFHGSARNQLITIRVGINVGGRPCPPYTLYAEQNRFLELESTYTMLYGKCSQDSRALPWSAWGPGHTQFFSTNPSSGDRSHCCYGLRTAQLIGETIVSGGQLQPRQLCIRDFNPHRMRHYKTGDGTKWHERLVEGDPPNTDLQSLFLESIGSLPYLEIITREKFLAKGIYMDESRVILSLANEHGLPGGVEVLYFG</sequence>
<evidence type="ECO:0000313" key="1">
    <source>
        <dbReference type="EMBL" id="OJA12080.1"/>
    </source>
</evidence>
<comment type="caution">
    <text evidence="1">The sequence shown here is derived from an EMBL/GenBank/DDBJ whole genome shotgun (WGS) entry which is preliminary data.</text>
</comment>
<dbReference type="Proteomes" id="UP000183567">
    <property type="component" value="Unassembled WGS sequence"/>
</dbReference>
<reference evidence="1 2" key="1">
    <citation type="submission" date="2016-03" db="EMBL/GenBank/DDBJ databases">
        <title>Comparative genomics of the ectomycorrhizal sister species Rhizopogon vinicolor and Rhizopogon vesiculosus (Basidiomycota: Boletales) reveals a divergence of the mating type B locus.</title>
        <authorList>
            <person name="Mujic A.B."/>
            <person name="Kuo A."/>
            <person name="Tritt A."/>
            <person name="Lipzen A."/>
            <person name="Chen C."/>
            <person name="Johnson J."/>
            <person name="Sharma A."/>
            <person name="Barry K."/>
            <person name="Grigoriev I.V."/>
            <person name="Spatafora J.W."/>
        </authorList>
    </citation>
    <scope>NUCLEOTIDE SEQUENCE [LARGE SCALE GENOMIC DNA]</scope>
    <source>
        <strain evidence="1 2">AM-OR11-056</strain>
    </source>
</reference>
<dbReference type="EMBL" id="LVVM01004821">
    <property type="protein sequence ID" value="OJA12080.1"/>
    <property type="molecule type" value="Genomic_DNA"/>
</dbReference>
<keyword evidence="2" id="KW-1185">Reference proteome</keyword>
<gene>
    <name evidence="1" type="ORF">AZE42_02188</name>
</gene>
<evidence type="ECO:0000313" key="2">
    <source>
        <dbReference type="Proteomes" id="UP000183567"/>
    </source>
</evidence>
<name>A0A1J8QFE4_9AGAM</name>
<dbReference type="AlphaFoldDB" id="A0A1J8QFE4"/>
<protein>
    <submittedName>
        <fullName evidence="1">Uncharacterized protein</fullName>
    </submittedName>
</protein>